<evidence type="ECO:0000256" key="1">
    <source>
        <dbReference type="SAM" id="MobiDB-lite"/>
    </source>
</evidence>
<accession>A0A812WUK5</accession>
<dbReference type="AlphaFoldDB" id="A0A812WUK5"/>
<name>A0A812WUK5_9DINO</name>
<proteinExistence type="predicted"/>
<dbReference type="InterPro" id="IPR038765">
    <property type="entry name" value="Papain-like_cys_pep_sf"/>
</dbReference>
<evidence type="ECO:0008006" key="4">
    <source>
        <dbReference type="Google" id="ProtNLM"/>
    </source>
</evidence>
<comment type="caution">
    <text evidence="2">The sequence shown here is derived from an EMBL/GenBank/DDBJ whole genome shotgun (WGS) entry which is preliminary data.</text>
</comment>
<dbReference type="EMBL" id="CAJNJA010034784">
    <property type="protein sequence ID" value="CAE7698020.1"/>
    <property type="molecule type" value="Genomic_DNA"/>
</dbReference>
<evidence type="ECO:0000313" key="2">
    <source>
        <dbReference type="EMBL" id="CAE7698020.1"/>
    </source>
</evidence>
<dbReference type="Gene3D" id="3.90.70.10">
    <property type="entry name" value="Cysteine proteinases"/>
    <property type="match status" value="1"/>
</dbReference>
<feature type="region of interest" description="Disordered" evidence="1">
    <location>
        <begin position="1"/>
        <end position="103"/>
    </location>
</feature>
<sequence length="344" mass="37903">MPRESSPRSAKQRGPAEACTGSKLDDSQPRVDVSDVGWEGQNVEGGQHTFPHPPQRDATEASHIDANLGVSGGSTPVQKYQTASGEHGGKRDRGANPKANSAAIAAGSDATPVLARILRLELGNTSQTCYVNSVFWAYTWNALHIRISQEARFGHATEAIARVLKQRQANLVRMTTWRAIFAGWPSIGEQHDAIEFLGHFLQFARPMCWDGEWQARTVDDDGMPHVQYRESTLQAISLVLAEGSGPHSLQELVNAWHAQADVHALSQVPCYVSGRTLEIQWRSYRVGTCILHHGATPTSGHYTSLMAQADGWLRTDDYQVPQPVSRITAAHEREVYALLLRLDE</sequence>
<reference evidence="2" key="1">
    <citation type="submission" date="2021-02" db="EMBL/GenBank/DDBJ databases">
        <authorList>
            <person name="Dougan E. K."/>
            <person name="Rhodes N."/>
            <person name="Thang M."/>
            <person name="Chan C."/>
        </authorList>
    </citation>
    <scope>NUCLEOTIDE SEQUENCE</scope>
</reference>
<dbReference type="Proteomes" id="UP000601435">
    <property type="component" value="Unassembled WGS sequence"/>
</dbReference>
<gene>
    <name evidence="2" type="ORF">SNEC2469_LOCUS20118</name>
</gene>
<feature type="compositionally biased region" description="Basic and acidic residues" evidence="1">
    <location>
        <begin position="54"/>
        <end position="63"/>
    </location>
</feature>
<organism evidence="2 3">
    <name type="scientific">Symbiodinium necroappetens</name>
    <dbReference type="NCBI Taxonomy" id="1628268"/>
    <lineage>
        <taxon>Eukaryota</taxon>
        <taxon>Sar</taxon>
        <taxon>Alveolata</taxon>
        <taxon>Dinophyceae</taxon>
        <taxon>Suessiales</taxon>
        <taxon>Symbiodiniaceae</taxon>
        <taxon>Symbiodinium</taxon>
    </lineage>
</organism>
<dbReference type="OrthoDB" id="292964at2759"/>
<keyword evidence="3" id="KW-1185">Reference proteome</keyword>
<dbReference type="SUPFAM" id="SSF54001">
    <property type="entry name" value="Cysteine proteinases"/>
    <property type="match status" value="1"/>
</dbReference>
<feature type="compositionally biased region" description="Polar residues" evidence="1">
    <location>
        <begin position="73"/>
        <end position="84"/>
    </location>
</feature>
<feature type="compositionally biased region" description="Basic and acidic residues" evidence="1">
    <location>
        <begin position="23"/>
        <end position="33"/>
    </location>
</feature>
<protein>
    <recommendedName>
        <fullName evidence="4">USP domain-containing protein</fullName>
    </recommendedName>
</protein>
<evidence type="ECO:0000313" key="3">
    <source>
        <dbReference type="Proteomes" id="UP000601435"/>
    </source>
</evidence>